<keyword evidence="8" id="KW-0560">Oxidoreductase</keyword>
<dbReference type="PANTHER" id="PTHR21308">
    <property type="entry name" value="PHYTANOYL-COA ALPHA-HYDROXYLASE"/>
    <property type="match status" value="1"/>
</dbReference>
<evidence type="ECO:0000256" key="4">
    <source>
        <dbReference type="ARBA" id="ARBA00005830"/>
    </source>
</evidence>
<evidence type="ECO:0000256" key="2">
    <source>
        <dbReference type="ARBA" id="ARBA00001962"/>
    </source>
</evidence>
<keyword evidence="6" id="KW-0847">Vitamin C</keyword>
<comment type="caution">
    <text evidence="13">The sequence shown here is derived from an EMBL/GenBank/DDBJ whole genome shotgun (WGS) entry which is preliminary data.</text>
</comment>
<evidence type="ECO:0000256" key="8">
    <source>
        <dbReference type="ARBA" id="ARBA00023002"/>
    </source>
</evidence>
<organism evidence="13 14">
    <name type="scientific">Batillaria attramentaria</name>
    <dbReference type="NCBI Taxonomy" id="370345"/>
    <lineage>
        <taxon>Eukaryota</taxon>
        <taxon>Metazoa</taxon>
        <taxon>Spiralia</taxon>
        <taxon>Lophotrochozoa</taxon>
        <taxon>Mollusca</taxon>
        <taxon>Gastropoda</taxon>
        <taxon>Caenogastropoda</taxon>
        <taxon>Sorbeoconcha</taxon>
        <taxon>Cerithioidea</taxon>
        <taxon>Batillariidae</taxon>
        <taxon>Batillaria</taxon>
    </lineage>
</organism>
<dbReference type="GO" id="GO:0048244">
    <property type="term" value="F:phytanoyl-CoA dioxygenase activity"/>
    <property type="evidence" value="ECO:0007669"/>
    <property type="project" value="UniProtKB-EC"/>
</dbReference>
<proteinExistence type="inferred from homology"/>
<dbReference type="EC" id="1.14.11.18" evidence="10"/>
<dbReference type="Pfam" id="PF05721">
    <property type="entry name" value="PhyH"/>
    <property type="match status" value="1"/>
</dbReference>
<evidence type="ECO:0000313" key="13">
    <source>
        <dbReference type="EMBL" id="KAK7499984.1"/>
    </source>
</evidence>
<evidence type="ECO:0000256" key="11">
    <source>
        <dbReference type="ARBA" id="ARBA00034921"/>
    </source>
</evidence>
<evidence type="ECO:0000256" key="7">
    <source>
        <dbReference type="ARBA" id="ARBA00022964"/>
    </source>
</evidence>
<evidence type="ECO:0000256" key="10">
    <source>
        <dbReference type="ARBA" id="ARBA00034809"/>
    </source>
</evidence>
<evidence type="ECO:0000256" key="12">
    <source>
        <dbReference type="ARBA" id="ARBA00034924"/>
    </source>
</evidence>
<dbReference type="SUPFAM" id="SSF51197">
    <property type="entry name" value="Clavaminate synthase-like"/>
    <property type="match status" value="1"/>
</dbReference>
<dbReference type="GO" id="GO:0005777">
    <property type="term" value="C:peroxisome"/>
    <property type="evidence" value="ECO:0007669"/>
    <property type="project" value="UniProtKB-ARBA"/>
</dbReference>
<name>A0ABD0LKC8_9CAEN</name>
<evidence type="ECO:0000256" key="6">
    <source>
        <dbReference type="ARBA" id="ARBA00022896"/>
    </source>
</evidence>
<dbReference type="GO" id="GO:0001561">
    <property type="term" value="P:fatty acid alpha-oxidation"/>
    <property type="evidence" value="ECO:0007669"/>
    <property type="project" value="UniProtKB-ARBA"/>
</dbReference>
<dbReference type="Gene3D" id="2.60.120.620">
    <property type="entry name" value="q2cbj1_9rhob like domain"/>
    <property type="match status" value="1"/>
</dbReference>
<evidence type="ECO:0000256" key="1">
    <source>
        <dbReference type="ARBA" id="ARBA00001961"/>
    </source>
</evidence>
<comment type="cofactor">
    <cofactor evidence="1">
        <name>L-ascorbate</name>
        <dbReference type="ChEBI" id="CHEBI:38290"/>
    </cofactor>
</comment>
<dbReference type="GO" id="GO:0031418">
    <property type="term" value="F:L-ascorbic acid binding"/>
    <property type="evidence" value="ECO:0007669"/>
    <property type="project" value="UniProtKB-KW"/>
</dbReference>
<accession>A0ABD0LKC8</accession>
<evidence type="ECO:0000256" key="9">
    <source>
        <dbReference type="ARBA" id="ARBA00023004"/>
    </source>
</evidence>
<keyword evidence="5" id="KW-0479">Metal-binding</keyword>
<dbReference type="AlphaFoldDB" id="A0ABD0LKC8"/>
<dbReference type="PANTHER" id="PTHR21308:SF1">
    <property type="entry name" value="PHYTANOYL-COA DIOXYGENASE, PEROXISOMAL"/>
    <property type="match status" value="1"/>
</dbReference>
<comment type="similarity">
    <text evidence="4">Belongs to the PhyH family.</text>
</comment>
<sequence length="335" mass="37970">MAERLRTVFGHLGRHSHDIRSAPTASLDVGAEKFLYTLDSPSCLTYEQRKFYEDNGYLVIKDLVSPEKLERYRQRFGEICQRKVQVPGLLIMRDVAIAKSEFVPGERAITKIQDFAYDDVLFEYCCLPEVLKYVENFTGPNIRAMHTMLINKPPDAGKKTSRHPMHQDLHYFPFRPADRIVCAWTAMQQVNRVNGCLVVVPGSHKGELLAHEYPKWEGGVNKMYHGIQNYDPSQPRVHLPMEAGDTVFFHPLLIHGSGMNRTTGFRKSISCHYASADCHYIDVSDTTQSVIADEVKELVQRKLGAGTGGEKIDLSFADVWQLRSRAVKGTGKLNE</sequence>
<dbReference type="GO" id="GO:0046872">
    <property type="term" value="F:metal ion binding"/>
    <property type="evidence" value="ECO:0007669"/>
    <property type="project" value="UniProtKB-KW"/>
</dbReference>
<evidence type="ECO:0000313" key="14">
    <source>
        <dbReference type="Proteomes" id="UP001519460"/>
    </source>
</evidence>
<evidence type="ECO:0000256" key="3">
    <source>
        <dbReference type="ARBA" id="ARBA00004872"/>
    </source>
</evidence>
<dbReference type="FunFam" id="2.60.120.620:FF:000012">
    <property type="entry name" value="Phytanoyl-CoA dioxygenase, peroxisomal"/>
    <property type="match status" value="1"/>
</dbReference>
<dbReference type="InterPro" id="IPR008775">
    <property type="entry name" value="Phytyl_CoA_dOase-like"/>
</dbReference>
<dbReference type="InterPro" id="IPR047128">
    <property type="entry name" value="PhyH"/>
</dbReference>
<gene>
    <name evidence="13" type="ORF">BaRGS_00008832</name>
</gene>
<protein>
    <recommendedName>
        <fullName evidence="10">phytanoyl-CoA dioxygenase</fullName>
        <ecNumber evidence="10">1.14.11.18</ecNumber>
    </recommendedName>
    <alternativeName>
        <fullName evidence="11">Phytanic acid oxidase</fullName>
    </alternativeName>
    <alternativeName>
        <fullName evidence="12">Phytanoyl-CoA alpha-hydroxylase</fullName>
    </alternativeName>
</protein>
<dbReference type="Proteomes" id="UP001519460">
    <property type="component" value="Unassembled WGS sequence"/>
</dbReference>
<keyword evidence="9" id="KW-0408">Iron</keyword>
<evidence type="ECO:0000256" key="5">
    <source>
        <dbReference type="ARBA" id="ARBA00022723"/>
    </source>
</evidence>
<comment type="pathway">
    <text evidence="3">Lipid metabolism; fatty acid metabolism.</text>
</comment>
<dbReference type="EMBL" id="JACVVK020000040">
    <property type="protein sequence ID" value="KAK7499984.1"/>
    <property type="molecule type" value="Genomic_DNA"/>
</dbReference>
<keyword evidence="14" id="KW-1185">Reference proteome</keyword>
<comment type="cofactor">
    <cofactor evidence="2">
        <name>Fe cation</name>
        <dbReference type="ChEBI" id="CHEBI:24875"/>
    </cofactor>
</comment>
<keyword evidence="7" id="KW-0223">Dioxygenase</keyword>
<reference evidence="13 14" key="1">
    <citation type="journal article" date="2023" name="Sci. Data">
        <title>Genome assembly of the Korean intertidal mud-creeper Batillaria attramentaria.</title>
        <authorList>
            <person name="Patra A.K."/>
            <person name="Ho P.T."/>
            <person name="Jun S."/>
            <person name="Lee S.J."/>
            <person name="Kim Y."/>
            <person name="Won Y.J."/>
        </authorList>
    </citation>
    <scope>NUCLEOTIDE SEQUENCE [LARGE SCALE GENOMIC DNA]</scope>
    <source>
        <strain evidence="13">Wonlab-2016</strain>
    </source>
</reference>